<dbReference type="InterPro" id="IPR050259">
    <property type="entry name" value="SDR"/>
</dbReference>
<evidence type="ECO:0000313" key="4">
    <source>
        <dbReference type="Proteomes" id="UP000734271"/>
    </source>
</evidence>
<dbReference type="PRINTS" id="PR00080">
    <property type="entry name" value="SDRFAMILY"/>
</dbReference>
<protein>
    <submittedName>
        <fullName evidence="3">SDR family oxidoreductase</fullName>
    </submittedName>
</protein>
<name>A0ABS7SY08_9FIRM</name>
<dbReference type="PANTHER" id="PTHR42879:SF2">
    <property type="entry name" value="3-OXOACYL-[ACYL-CARRIER-PROTEIN] REDUCTASE FABG"/>
    <property type="match status" value="1"/>
</dbReference>
<dbReference type="InterPro" id="IPR002347">
    <property type="entry name" value="SDR_fam"/>
</dbReference>
<dbReference type="EMBL" id="JAIPME010000002">
    <property type="protein sequence ID" value="MBZ2386432.1"/>
    <property type="molecule type" value="Genomic_DNA"/>
</dbReference>
<dbReference type="RefSeq" id="WP_223418432.1">
    <property type="nucleotide sequence ID" value="NZ_JAIPME010000002.1"/>
</dbReference>
<sequence>MRFKDKSVVVTGASSGIGREIAKEFAQEGAVVIAVARRANLLEELKEECKDFEGRIVPFPGDLTDGDFVKAMLQKAIDETCKLDVLVNNAGIMDDFIPLGELERDFYDRVMELNLNEPVFAMKEAINIMRKQGGGNIVNVNSLAGVAGAKAGAAYTASKHALLGISKNSAHMYKKDGIRINSVIPGGIETGVVGDYSKINQFGLGRVMAAIEADNPMGQPVDIAKACLFLASDDAKFINGAGLVVDGGVLAAE</sequence>
<keyword evidence="4" id="KW-1185">Reference proteome</keyword>
<comment type="similarity">
    <text evidence="1 2">Belongs to the short-chain dehydrogenases/reductases (SDR) family.</text>
</comment>
<organism evidence="3 4">
    <name type="scientific">Anaerococcus murdochii</name>
    <dbReference type="NCBI Taxonomy" id="411577"/>
    <lineage>
        <taxon>Bacteria</taxon>
        <taxon>Bacillati</taxon>
        <taxon>Bacillota</taxon>
        <taxon>Tissierellia</taxon>
        <taxon>Tissierellales</taxon>
        <taxon>Peptoniphilaceae</taxon>
        <taxon>Anaerococcus</taxon>
    </lineage>
</organism>
<dbReference type="Pfam" id="PF00106">
    <property type="entry name" value="adh_short"/>
    <property type="match status" value="1"/>
</dbReference>
<dbReference type="CDD" id="cd05233">
    <property type="entry name" value="SDR_c"/>
    <property type="match status" value="1"/>
</dbReference>
<proteinExistence type="inferred from homology"/>
<reference evidence="3 4" key="1">
    <citation type="submission" date="2021-08" db="EMBL/GenBank/DDBJ databases">
        <title>FDA dAtabase for Regulatory Grade micrObial Sequences (FDA-ARGOS): Supporting development and validation of Infectious Disease Dx tests.</title>
        <authorList>
            <person name="Sproer C."/>
            <person name="Gronow S."/>
            <person name="Severitt S."/>
            <person name="Schroder I."/>
            <person name="Tallon L."/>
            <person name="Sadzewicz L."/>
            <person name="Zhao X."/>
            <person name="Boylan J."/>
            <person name="Ott S."/>
            <person name="Bowen H."/>
            <person name="Vavikolanu K."/>
            <person name="Hazen T."/>
            <person name="Aluvathingal J."/>
            <person name="Nadendla S."/>
            <person name="Lowell S."/>
            <person name="Myers T."/>
            <person name="Yan Y."/>
            <person name="Sichtig H."/>
        </authorList>
    </citation>
    <scope>NUCLEOTIDE SEQUENCE [LARGE SCALE GENOMIC DNA]</scope>
    <source>
        <strain evidence="3 4">FDAARGOS_1460</strain>
    </source>
</reference>
<gene>
    <name evidence="3" type="ORF">K8P03_03830</name>
</gene>
<evidence type="ECO:0000256" key="1">
    <source>
        <dbReference type="ARBA" id="ARBA00006484"/>
    </source>
</evidence>
<accession>A0ABS7SY08</accession>
<dbReference type="PANTHER" id="PTHR42879">
    <property type="entry name" value="3-OXOACYL-(ACYL-CARRIER-PROTEIN) REDUCTASE"/>
    <property type="match status" value="1"/>
</dbReference>
<dbReference type="PRINTS" id="PR00081">
    <property type="entry name" value="GDHRDH"/>
</dbReference>
<comment type="caution">
    <text evidence="3">The sequence shown here is derived from an EMBL/GenBank/DDBJ whole genome shotgun (WGS) entry which is preliminary data.</text>
</comment>
<evidence type="ECO:0000313" key="3">
    <source>
        <dbReference type="EMBL" id="MBZ2386432.1"/>
    </source>
</evidence>
<dbReference type="SUPFAM" id="SSF51735">
    <property type="entry name" value="NAD(P)-binding Rossmann-fold domains"/>
    <property type="match status" value="1"/>
</dbReference>
<dbReference type="InterPro" id="IPR036291">
    <property type="entry name" value="NAD(P)-bd_dom_sf"/>
</dbReference>
<dbReference type="Proteomes" id="UP000734271">
    <property type="component" value="Unassembled WGS sequence"/>
</dbReference>
<evidence type="ECO:0000256" key="2">
    <source>
        <dbReference type="RuleBase" id="RU000363"/>
    </source>
</evidence>
<dbReference type="Gene3D" id="3.40.50.720">
    <property type="entry name" value="NAD(P)-binding Rossmann-like Domain"/>
    <property type="match status" value="1"/>
</dbReference>